<feature type="domain" description="Inhibitor I9" evidence="3">
    <location>
        <begin position="62"/>
        <end position="109"/>
    </location>
</feature>
<evidence type="ECO:0000259" key="3">
    <source>
        <dbReference type="Pfam" id="PF05922"/>
    </source>
</evidence>
<protein>
    <recommendedName>
        <fullName evidence="3">Inhibitor I9 domain-containing protein</fullName>
    </recommendedName>
</protein>
<accession>A0A9P6EWK3</accession>
<dbReference type="Gene3D" id="3.30.70.80">
    <property type="entry name" value="Peptidase S8 propeptide/proteinase inhibitor I9"/>
    <property type="match status" value="1"/>
</dbReference>
<dbReference type="EMBL" id="JAAAXW010000625">
    <property type="protein sequence ID" value="KAF9536610.1"/>
    <property type="molecule type" value="Genomic_DNA"/>
</dbReference>
<comment type="caution">
    <text evidence="4">The sequence shown here is derived from an EMBL/GenBank/DDBJ whole genome shotgun (WGS) entry which is preliminary data.</text>
</comment>
<dbReference type="InterPro" id="IPR010259">
    <property type="entry name" value="S8pro/Inhibitor_I9"/>
</dbReference>
<feature type="compositionally biased region" description="Polar residues" evidence="2">
    <location>
        <begin position="1"/>
        <end position="11"/>
    </location>
</feature>
<dbReference type="GO" id="GO:0004866">
    <property type="term" value="F:endopeptidase inhibitor activity"/>
    <property type="evidence" value="ECO:0007669"/>
    <property type="project" value="TreeGrafter"/>
</dbReference>
<dbReference type="GO" id="GO:0042144">
    <property type="term" value="P:vacuole fusion, non-autophagic"/>
    <property type="evidence" value="ECO:0007669"/>
    <property type="project" value="TreeGrafter"/>
</dbReference>
<proteinExistence type="inferred from homology"/>
<evidence type="ECO:0000313" key="5">
    <source>
        <dbReference type="Proteomes" id="UP000723463"/>
    </source>
</evidence>
<feature type="compositionally biased region" description="Polar residues" evidence="2">
    <location>
        <begin position="21"/>
        <end position="30"/>
    </location>
</feature>
<feature type="region of interest" description="Disordered" evidence="2">
    <location>
        <begin position="1"/>
        <end position="32"/>
    </location>
</feature>
<reference evidence="4" key="1">
    <citation type="journal article" date="2020" name="Fungal Divers.">
        <title>Resolving the Mortierellaceae phylogeny through synthesis of multi-gene phylogenetics and phylogenomics.</title>
        <authorList>
            <person name="Vandepol N."/>
            <person name="Liber J."/>
            <person name="Desiro A."/>
            <person name="Na H."/>
            <person name="Kennedy M."/>
            <person name="Barry K."/>
            <person name="Grigoriev I.V."/>
            <person name="Miller A.N."/>
            <person name="O'Donnell K."/>
            <person name="Stajich J.E."/>
            <person name="Bonito G."/>
        </authorList>
    </citation>
    <scope>NUCLEOTIDE SEQUENCE</scope>
    <source>
        <strain evidence="4">NRRL 2591</strain>
    </source>
</reference>
<gene>
    <name evidence="4" type="ORF">EC957_010313</name>
</gene>
<dbReference type="PANTHER" id="PTHR28288:SF2">
    <property type="entry name" value="PROTEASE B INHIBITOR 2"/>
    <property type="match status" value="1"/>
</dbReference>
<organism evidence="4 5">
    <name type="scientific">Mortierella hygrophila</name>
    <dbReference type="NCBI Taxonomy" id="979708"/>
    <lineage>
        <taxon>Eukaryota</taxon>
        <taxon>Fungi</taxon>
        <taxon>Fungi incertae sedis</taxon>
        <taxon>Mucoromycota</taxon>
        <taxon>Mortierellomycotina</taxon>
        <taxon>Mortierellomycetes</taxon>
        <taxon>Mortierellales</taxon>
        <taxon>Mortierellaceae</taxon>
        <taxon>Mortierella</taxon>
    </lineage>
</organism>
<name>A0A9P6EWK3_9FUNG</name>
<sequence length="116" mass="11944">MTSDNEANAFSASVIPGGIQNPGQAPSTIPQKGVQAAGAHSKVIVVFKADTPPAEIKNAEDGIIAQGGKITHRYNSALLGFAAELPDNSFQALKVHPKVDYIEADGAVSAYVGSNI</sequence>
<comment type="similarity">
    <text evidence="1">Belongs to the protease inhibitor I9 family.</text>
</comment>
<dbReference type="Proteomes" id="UP000723463">
    <property type="component" value="Unassembled WGS sequence"/>
</dbReference>
<dbReference type="InterPro" id="IPR052471">
    <property type="entry name" value="PBI_I9"/>
</dbReference>
<keyword evidence="5" id="KW-1185">Reference proteome</keyword>
<dbReference type="InterPro" id="IPR037045">
    <property type="entry name" value="S8pro/Inhibitor_I9_sf"/>
</dbReference>
<dbReference type="Pfam" id="PF05922">
    <property type="entry name" value="Inhibitor_I9"/>
    <property type="match status" value="1"/>
</dbReference>
<dbReference type="AlphaFoldDB" id="A0A9P6EWK3"/>
<evidence type="ECO:0000256" key="2">
    <source>
        <dbReference type="SAM" id="MobiDB-lite"/>
    </source>
</evidence>
<dbReference type="SUPFAM" id="SSF54897">
    <property type="entry name" value="Protease propeptides/inhibitors"/>
    <property type="match status" value="1"/>
</dbReference>
<evidence type="ECO:0000313" key="4">
    <source>
        <dbReference type="EMBL" id="KAF9536610.1"/>
    </source>
</evidence>
<evidence type="ECO:0000256" key="1">
    <source>
        <dbReference type="ARBA" id="ARBA00038069"/>
    </source>
</evidence>
<dbReference type="PANTHER" id="PTHR28288">
    <property type="entry name" value="PROTEASE B INHIBITOR 2"/>
    <property type="match status" value="1"/>
</dbReference>